<evidence type="ECO:0000256" key="1">
    <source>
        <dbReference type="SAM" id="MobiDB-lite"/>
    </source>
</evidence>
<dbReference type="AlphaFoldDB" id="A0AA40BER3"/>
<reference evidence="2" key="1">
    <citation type="submission" date="2023-06" db="EMBL/GenBank/DDBJ databases">
        <title>Genome-scale phylogeny and comparative genomics of the fungal order Sordariales.</title>
        <authorList>
            <consortium name="Lawrence Berkeley National Laboratory"/>
            <person name="Hensen N."/>
            <person name="Bonometti L."/>
            <person name="Westerberg I."/>
            <person name="Brannstrom I.O."/>
            <person name="Guillou S."/>
            <person name="Cros-Aarteil S."/>
            <person name="Calhoun S."/>
            <person name="Haridas S."/>
            <person name="Kuo A."/>
            <person name="Mondo S."/>
            <person name="Pangilinan J."/>
            <person name="Riley R."/>
            <person name="Labutti K."/>
            <person name="Andreopoulos B."/>
            <person name="Lipzen A."/>
            <person name="Chen C."/>
            <person name="Yanf M."/>
            <person name="Daum C."/>
            <person name="Ng V."/>
            <person name="Clum A."/>
            <person name="Steindorff A."/>
            <person name="Ohm R."/>
            <person name="Martin F."/>
            <person name="Silar P."/>
            <person name="Natvig D."/>
            <person name="Lalanne C."/>
            <person name="Gautier V."/>
            <person name="Ament-Velasquez S.L."/>
            <person name="Kruys A."/>
            <person name="Hutchinson M.I."/>
            <person name="Powell A.J."/>
            <person name="Barry K."/>
            <person name="Miller A.N."/>
            <person name="Grigoriev I.V."/>
            <person name="Debuchy R."/>
            <person name="Gladieux P."/>
            <person name="Thoren M.H."/>
            <person name="Johannesson H."/>
        </authorList>
    </citation>
    <scope>NUCLEOTIDE SEQUENCE</scope>
    <source>
        <strain evidence="2">CBS 540.89</strain>
    </source>
</reference>
<evidence type="ECO:0000313" key="2">
    <source>
        <dbReference type="EMBL" id="KAK0732882.1"/>
    </source>
</evidence>
<sequence>MRSEGCGKLHQRSDPTPHAVVHLACLYAHTQLNIATTLLGLCFSIASNVGSQGGGPSPRQRMHTRRSSSIPLNNFVSRGTVKQCPCSLPGYYGSTASEIDDDRNFMPGRRHSTALHSWRWMIARVPRRGRSWPHSRVDPARGRHHRHPSLCLIRTRRGGNVETRLLISPPPPSPNNTRDDGSQHAGRDSGLLLFLGLFRFSRLYPV</sequence>
<organism evidence="2 3">
    <name type="scientific">Apiosordaria backusii</name>
    <dbReference type="NCBI Taxonomy" id="314023"/>
    <lineage>
        <taxon>Eukaryota</taxon>
        <taxon>Fungi</taxon>
        <taxon>Dikarya</taxon>
        <taxon>Ascomycota</taxon>
        <taxon>Pezizomycotina</taxon>
        <taxon>Sordariomycetes</taxon>
        <taxon>Sordariomycetidae</taxon>
        <taxon>Sordariales</taxon>
        <taxon>Lasiosphaeriaceae</taxon>
        <taxon>Apiosordaria</taxon>
    </lineage>
</organism>
<accession>A0AA40BER3</accession>
<comment type="caution">
    <text evidence="2">The sequence shown here is derived from an EMBL/GenBank/DDBJ whole genome shotgun (WGS) entry which is preliminary data.</text>
</comment>
<proteinExistence type="predicted"/>
<keyword evidence="3" id="KW-1185">Reference proteome</keyword>
<dbReference type="Proteomes" id="UP001172159">
    <property type="component" value="Unassembled WGS sequence"/>
</dbReference>
<name>A0AA40BER3_9PEZI</name>
<protein>
    <submittedName>
        <fullName evidence="2">Uncharacterized protein</fullName>
    </submittedName>
</protein>
<gene>
    <name evidence="2" type="ORF">B0T21DRAFT_203277</name>
</gene>
<dbReference type="EMBL" id="JAUKTV010000008">
    <property type="protein sequence ID" value="KAK0732882.1"/>
    <property type="molecule type" value="Genomic_DNA"/>
</dbReference>
<feature type="region of interest" description="Disordered" evidence="1">
    <location>
        <begin position="163"/>
        <end position="185"/>
    </location>
</feature>
<evidence type="ECO:0000313" key="3">
    <source>
        <dbReference type="Proteomes" id="UP001172159"/>
    </source>
</evidence>